<evidence type="ECO:0000256" key="3">
    <source>
        <dbReference type="ARBA" id="ARBA00022597"/>
    </source>
</evidence>
<accession>A0ABN1JAL6</accession>
<dbReference type="PANTHER" id="PTHR30505">
    <property type="entry name" value="FRUCTOSE-LIKE PERMEASE"/>
    <property type="match status" value="1"/>
</dbReference>
<dbReference type="InterPro" id="IPR003501">
    <property type="entry name" value="PTS_EIIB_2/3"/>
</dbReference>
<evidence type="ECO:0000256" key="1">
    <source>
        <dbReference type="ARBA" id="ARBA00022448"/>
    </source>
</evidence>
<comment type="caution">
    <text evidence="8">The sequence shown here is derived from an EMBL/GenBank/DDBJ whole genome shotgun (WGS) entry which is preliminary data.</text>
</comment>
<dbReference type="Gene3D" id="3.40.50.2300">
    <property type="match status" value="1"/>
</dbReference>
<dbReference type="NCBIfam" id="TIGR00829">
    <property type="entry name" value="FRU"/>
    <property type="match status" value="1"/>
</dbReference>
<keyword evidence="2" id="KW-0597">Phosphoprotein</keyword>
<dbReference type="PANTHER" id="PTHR30505:SF0">
    <property type="entry name" value="FRUCTOSE-LIKE PTS SYSTEM EIIBC COMPONENT-RELATED"/>
    <property type="match status" value="1"/>
</dbReference>
<organism evidence="8 9">
    <name type="scientific">Clostridium oceanicum</name>
    <dbReference type="NCBI Taxonomy" id="1543"/>
    <lineage>
        <taxon>Bacteria</taxon>
        <taxon>Bacillati</taxon>
        <taxon>Bacillota</taxon>
        <taxon>Clostridia</taxon>
        <taxon>Eubacteriales</taxon>
        <taxon>Clostridiaceae</taxon>
        <taxon>Clostridium</taxon>
    </lineage>
</organism>
<evidence type="ECO:0000313" key="8">
    <source>
        <dbReference type="EMBL" id="GAA0734030.1"/>
    </source>
</evidence>
<evidence type="ECO:0000259" key="7">
    <source>
        <dbReference type="PROSITE" id="PS51099"/>
    </source>
</evidence>
<sequence>MKILGITACPTGVAHTYLAATKLKEAAEARGHSMKVEKQGALGAEDELSFKEIKDADVIIMALMVGCEREERFVGKKVLKVAIGDVLKDAEAPIIKAENLVR</sequence>
<evidence type="ECO:0000313" key="9">
    <source>
        <dbReference type="Proteomes" id="UP001501510"/>
    </source>
</evidence>
<dbReference type="SUPFAM" id="SSF52794">
    <property type="entry name" value="PTS system IIB component-like"/>
    <property type="match status" value="1"/>
</dbReference>
<evidence type="ECO:0000256" key="4">
    <source>
        <dbReference type="ARBA" id="ARBA00022679"/>
    </source>
</evidence>
<keyword evidence="5" id="KW-0598">Phosphotransferase system</keyword>
<keyword evidence="9" id="KW-1185">Reference proteome</keyword>
<dbReference type="InterPro" id="IPR050864">
    <property type="entry name" value="Bacterial_PTS_Sugar_Transport"/>
</dbReference>
<evidence type="ECO:0000256" key="5">
    <source>
        <dbReference type="ARBA" id="ARBA00022683"/>
    </source>
</evidence>
<keyword evidence="1" id="KW-0813">Transport</keyword>
<reference evidence="8 9" key="1">
    <citation type="journal article" date="2019" name="Int. J. Syst. Evol. Microbiol.">
        <title>The Global Catalogue of Microorganisms (GCM) 10K type strain sequencing project: providing services to taxonomists for standard genome sequencing and annotation.</title>
        <authorList>
            <consortium name="The Broad Institute Genomics Platform"/>
            <consortium name="The Broad Institute Genome Sequencing Center for Infectious Disease"/>
            <person name="Wu L."/>
            <person name="Ma J."/>
        </authorList>
    </citation>
    <scope>NUCLEOTIDE SEQUENCE [LARGE SCALE GENOMIC DNA]</scope>
    <source>
        <strain evidence="8 9">JCM 1407</strain>
    </source>
</reference>
<dbReference type="CDD" id="cd05569">
    <property type="entry name" value="PTS_IIB_fructose"/>
    <property type="match status" value="1"/>
</dbReference>
<evidence type="ECO:0000256" key="2">
    <source>
        <dbReference type="ARBA" id="ARBA00022553"/>
    </source>
</evidence>
<dbReference type="EMBL" id="BAAACG010000003">
    <property type="protein sequence ID" value="GAA0734030.1"/>
    <property type="molecule type" value="Genomic_DNA"/>
</dbReference>
<dbReference type="RefSeq" id="WP_343758650.1">
    <property type="nucleotide sequence ID" value="NZ_BAAACG010000003.1"/>
</dbReference>
<dbReference type="Pfam" id="PF02302">
    <property type="entry name" value="PTS_IIB"/>
    <property type="match status" value="1"/>
</dbReference>
<proteinExistence type="predicted"/>
<keyword evidence="3" id="KW-0762">Sugar transport</keyword>
<name>A0ABN1JAL6_9CLOT</name>
<dbReference type="InterPro" id="IPR013011">
    <property type="entry name" value="PTS_EIIB_2"/>
</dbReference>
<dbReference type="PROSITE" id="PS51099">
    <property type="entry name" value="PTS_EIIB_TYPE_2"/>
    <property type="match status" value="1"/>
</dbReference>
<dbReference type="InterPro" id="IPR003353">
    <property type="entry name" value="PTS_IIB_fruc"/>
</dbReference>
<keyword evidence="4" id="KW-0808">Transferase</keyword>
<dbReference type="InterPro" id="IPR036095">
    <property type="entry name" value="PTS_EIIB-like_sf"/>
</dbReference>
<evidence type="ECO:0000256" key="6">
    <source>
        <dbReference type="ARBA" id="ARBA00022777"/>
    </source>
</evidence>
<feature type="domain" description="PTS EIIB type-2" evidence="7">
    <location>
        <begin position="1"/>
        <end position="99"/>
    </location>
</feature>
<gene>
    <name evidence="8" type="ORF">GCM10008906_05670</name>
</gene>
<protein>
    <recommendedName>
        <fullName evidence="7">PTS EIIB type-2 domain-containing protein</fullName>
    </recommendedName>
</protein>
<dbReference type="Proteomes" id="UP001501510">
    <property type="component" value="Unassembled WGS sequence"/>
</dbReference>
<keyword evidence="6" id="KW-0418">Kinase</keyword>